<comment type="pathway">
    <text evidence="1">Glycan metabolism; L-arabinan degradation.</text>
</comment>
<evidence type="ECO:0000256" key="10">
    <source>
        <dbReference type="PIRSR" id="PIRSR606710-2"/>
    </source>
</evidence>
<dbReference type="Pfam" id="PF20717">
    <property type="entry name" value="DUF6829"/>
    <property type="match status" value="1"/>
</dbReference>
<keyword evidence="7" id="KW-0539">Nucleus</keyword>
<dbReference type="EMBL" id="NEXV01000350">
    <property type="protein sequence ID" value="PIG85024.1"/>
    <property type="molecule type" value="Genomic_DNA"/>
</dbReference>
<reference evidence="13 14" key="1">
    <citation type="submission" date="2017-05" db="EMBL/GenBank/DDBJ databases">
        <title>Genome sequence for an aflatoxigenic pathogen of Argentinian peanut, Aspergillus arachidicola.</title>
        <authorList>
            <person name="Moore G."/>
            <person name="Beltz S.B."/>
            <person name="Mack B.M."/>
        </authorList>
    </citation>
    <scope>NUCLEOTIDE SEQUENCE [LARGE SCALE GENOMIC DNA]</scope>
    <source>
        <strain evidence="13 14">CBS 117610</strain>
    </source>
</reference>
<dbReference type="Gene3D" id="2.115.10.20">
    <property type="entry name" value="Glycosyl hydrolase domain, family 43"/>
    <property type="match status" value="1"/>
</dbReference>
<comment type="caution">
    <text evidence="13">The sequence shown here is derived from an EMBL/GenBank/DDBJ whole genome shotgun (WGS) entry which is preliminary data.</text>
</comment>
<dbReference type="InterPro" id="IPR050727">
    <property type="entry name" value="GH43_arabinanases"/>
</dbReference>
<accession>A0A2G7FWT0</accession>
<gene>
    <name evidence="13" type="ORF">AARAC_000652</name>
</gene>
<evidence type="ECO:0000256" key="11">
    <source>
        <dbReference type="SAM" id="MobiDB-lite"/>
    </source>
</evidence>
<keyword evidence="6" id="KW-0804">Transcription</keyword>
<feature type="region of interest" description="Disordered" evidence="11">
    <location>
        <begin position="1126"/>
        <end position="1150"/>
    </location>
</feature>
<evidence type="ECO:0000256" key="2">
    <source>
        <dbReference type="ARBA" id="ARBA00009865"/>
    </source>
</evidence>
<evidence type="ECO:0000256" key="1">
    <source>
        <dbReference type="ARBA" id="ARBA00004834"/>
    </source>
</evidence>
<feature type="site" description="Important for catalytic activity, responsible for pKa modulation of the active site Glu and correct orientation of both the proton donor and substrate" evidence="10">
    <location>
        <position position="1209"/>
    </location>
</feature>
<dbReference type="GO" id="GO:0005975">
    <property type="term" value="P:carbohydrate metabolic process"/>
    <property type="evidence" value="ECO:0007669"/>
    <property type="project" value="InterPro"/>
</dbReference>
<keyword evidence="14" id="KW-1185">Reference proteome</keyword>
<evidence type="ECO:0000259" key="12">
    <source>
        <dbReference type="SMART" id="SM00906"/>
    </source>
</evidence>
<dbReference type="STRING" id="656916.A0A2G7FWT0"/>
<dbReference type="GO" id="GO:0004553">
    <property type="term" value="F:hydrolase activity, hydrolyzing O-glycosyl compounds"/>
    <property type="evidence" value="ECO:0007669"/>
    <property type="project" value="InterPro"/>
</dbReference>
<feature type="region of interest" description="Disordered" evidence="11">
    <location>
        <begin position="534"/>
        <end position="557"/>
    </location>
</feature>
<feature type="region of interest" description="Disordered" evidence="11">
    <location>
        <begin position="591"/>
        <end position="616"/>
    </location>
</feature>
<dbReference type="GO" id="GO:0003677">
    <property type="term" value="F:DNA binding"/>
    <property type="evidence" value="ECO:0007669"/>
    <property type="project" value="InterPro"/>
</dbReference>
<evidence type="ECO:0000256" key="5">
    <source>
        <dbReference type="ARBA" id="ARBA00023015"/>
    </source>
</evidence>
<evidence type="ECO:0000256" key="9">
    <source>
        <dbReference type="ARBA" id="ARBA00042202"/>
    </source>
</evidence>
<keyword evidence="3" id="KW-0732">Signal</keyword>
<dbReference type="GO" id="GO:0006351">
    <property type="term" value="P:DNA-templated transcription"/>
    <property type="evidence" value="ECO:0007669"/>
    <property type="project" value="InterPro"/>
</dbReference>
<keyword evidence="5" id="KW-0805">Transcription regulation</keyword>
<dbReference type="SMART" id="SM00906">
    <property type="entry name" value="Fungal_trans"/>
    <property type="match status" value="1"/>
</dbReference>
<evidence type="ECO:0000256" key="8">
    <source>
        <dbReference type="ARBA" id="ARBA00023295"/>
    </source>
</evidence>
<comment type="similarity">
    <text evidence="2">Belongs to the glycosyl hydrolase 43 family.</text>
</comment>
<dbReference type="InterPro" id="IPR007219">
    <property type="entry name" value="XnlR_reg_dom"/>
</dbReference>
<dbReference type="PANTHER" id="PTHR43301">
    <property type="entry name" value="ARABINAN ENDO-1,5-ALPHA-L-ARABINOSIDASE"/>
    <property type="match status" value="1"/>
</dbReference>
<dbReference type="InterPro" id="IPR049232">
    <property type="entry name" value="DUF6829"/>
</dbReference>
<keyword evidence="8" id="KW-0326">Glycosidase</keyword>
<keyword evidence="4" id="KW-0378">Hydrolase</keyword>
<dbReference type="GO" id="GO:0008270">
    <property type="term" value="F:zinc ion binding"/>
    <property type="evidence" value="ECO:0007669"/>
    <property type="project" value="InterPro"/>
</dbReference>
<dbReference type="SUPFAM" id="SSF75005">
    <property type="entry name" value="Arabinanase/levansucrase/invertase"/>
    <property type="match status" value="1"/>
</dbReference>
<evidence type="ECO:0000256" key="4">
    <source>
        <dbReference type="ARBA" id="ARBA00022801"/>
    </source>
</evidence>
<feature type="region of interest" description="Disordered" evidence="11">
    <location>
        <begin position="465"/>
        <end position="484"/>
    </location>
</feature>
<dbReference type="CDD" id="cd18831">
    <property type="entry name" value="GH43_AnAbnA-like"/>
    <property type="match status" value="1"/>
</dbReference>
<evidence type="ECO:0000256" key="7">
    <source>
        <dbReference type="ARBA" id="ARBA00023242"/>
    </source>
</evidence>
<dbReference type="CDD" id="cd12148">
    <property type="entry name" value="fungal_TF_MHR"/>
    <property type="match status" value="1"/>
</dbReference>
<evidence type="ECO:0000313" key="14">
    <source>
        <dbReference type="Proteomes" id="UP000231358"/>
    </source>
</evidence>
<dbReference type="Pfam" id="PF04616">
    <property type="entry name" value="Glyco_hydro_43"/>
    <property type="match status" value="1"/>
</dbReference>
<dbReference type="InterPro" id="IPR023296">
    <property type="entry name" value="Glyco_hydro_beta-prop_sf"/>
</dbReference>
<evidence type="ECO:0000313" key="13">
    <source>
        <dbReference type="EMBL" id="PIG85024.1"/>
    </source>
</evidence>
<feature type="compositionally biased region" description="Polar residues" evidence="11">
    <location>
        <begin position="465"/>
        <end position="477"/>
    </location>
</feature>
<organism evidence="13 14">
    <name type="scientific">Aspergillus arachidicola</name>
    <dbReference type="NCBI Taxonomy" id="656916"/>
    <lineage>
        <taxon>Eukaryota</taxon>
        <taxon>Fungi</taxon>
        <taxon>Dikarya</taxon>
        <taxon>Ascomycota</taxon>
        <taxon>Pezizomycotina</taxon>
        <taxon>Eurotiomycetes</taxon>
        <taxon>Eurotiomycetidae</taxon>
        <taxon>Eurotiales</taxon>
        <taxon>Aspergillaceae</taxon>
        <taxon>Aspergillus</taxon>
        <taxon>Aspergillus subgen. Circumdati</taxon>
    </lineage>
</organism>
<dbReference type="InterPro" id="IPR006710">
    <property type="entry name" value="Glyco_hydro_43"/>
</dbReference>
<sequence>MPRTNFHSTFDCIITWLRRVKNLDNGSELAEIIRRGELATLADEEAVRLLYRQFHSEFVRLKRVEYTLEQGDGDPIKGSLDGKALTPSQFLFRQDYAEINRTVVNFLSLKWLLEDNHEAFTAHQPAVVKLSEVTFKRFRELARHILETTDDILALVVSLVLGDVGKDPKLEDYVHKRDGKKPNHDLVLARAIDLGLFHKPLGLLSDDKRAEILLGVQVGAKLNIPQLTQGENVPGSLESILMLRGKSQAFKLKYLEIMLDVSGAGAHVDARGAIRMIEPVCQSFLSAYPVLMNVITGKLSVRDAYNTVLQNRGQLLAEQGFHELSANNRKDRAFLRLCAMGRVADKHLAELFEKAFRDLPQPTQDELINGLNVDGCNGEDAVILYYMPAIFAEALRVTRTASDVKKIQVLQSLMSFMARTYNDTKPVDGHSGVILERDVSGAKDYIRRDGFIDDPTILDQCISSMQSESPTHSNVTSEPPRKKRAKYTQVACNECKRRKLKCSVDQNRVSARFQSVDRQIESLQREMRAMAARLRELESSSPSNSNANNPTPRPASIVSSQAANTGLQRIMNRPMSPYHVGPTSAEFGLTARRKPSEDDDEFESTAAPSPVAAPDAGLETDDPLGNLGQTEALRLVTVYENTVGLMYPCVDLDSMRTYIVDFFRDDARQILSSEEQDWFFARDVEVLKIILAIALLTESHGRSERAAVLAESVEDRFATRVNIPEVDMKELLILTLLSIFHSYRDDEVISWRCIGMACRGSMQLGLHCQETWYRTGGVFPGELQWTWASRLFWCIYVLDRKWSFGTGLPFAIQDTDMDTNLPEPGTATPYLTCMISYARLSGKIWGLVVGWGSRSRAATSDYCSYLDFQVQQWIQSIPQELRFDPSRQSSPDSVQNDNMMMLQVLLALQANQLRILVYRQNLLSSESIETNVSGASIAVETAKSTIHMLDYFTRVSDIYFQRPEPFNYFLISALAALFLAVFHAPTRFSNVCRAEFYAAVDMVRKSSTRARTSRRLQKIIRSLKLIKLNVGKSPYKHGQPPEILGKVLSRFSHGQHDSNQSTVSQSPLLPSHQHQPSGIPTPQPSASLWSVSSPPATAPVNYGNADDSCDDLTSFFEMAGGLYFDPKTGPPEETLTSEGASAGDEGGGLRAPDVQKVGDLYYLYYAVSSFGTQESAIGLATSETMEEGTWTDKGSIVTSTTGDQYNAIDANLLVDGSANYLTFGSFWQDIFQVTLNGDATSSTSTPVNVAFDPATTHPVEGAYLYKYGDYYYLFYSWGTCCGYDTSRPAEGEEYKIKVCRSSTPTGSFVDASGVACTDGGGTVVLESHDNVYGPGGQGVYTDPNLGPVLYYHYVDTTIGYADSQKLFGWNAIDFSSGWPSV</sequence>
<feature type="compositionally biased region" description="Polar residues" evidence="11">
    <location>
        <begin position="1057"/>
        <end position="1095"/>
    </location>
</feature>
<protein>
    <recommendedName>
        <fullName evidence="9">Endo-1,5-alpha-L-arabinanase A</fullName>
    </recommendedName>
</protein>
<feature type="domain" description="Xylanolytic transcriptional activator regulatory" evidence="12">
    <location>
        <begin position="750"/>
        <end position="828"/>
    </location>
</feature>
<feature type="compositionally biased region" description="Low complexity" evidence="11">
    <location>
        <begin position="539"/>
        <end position="556"/>
    </location>
</feature>
<feature type="region of interest" description="Disordered" evidence="11">
    <location>
        <begin position="1053"/>
        <end position="1095"/>
    </location>
</feature>
<evidence type="ECO:0000256" key="3">
    <source>
        <dbReference type="ARBA" id="ARBA00022729"/>
    </source>
</evidence>
<evidence type="ECO:0000256" key="6">
    <source>
        <dbReference type="ARBA" id="ARBA00023163"/>
    </source>
</evidence>
<name>A0A2G7FWT0_9EURO</name>
<dbReference type="Pfam" id="PF04082">
    <property type="entry name" value="Fungal_trans"/>
    <property type="match status" value="1"/>
</dbReference>
<dbReference type="Proteomes" id="UP000231358">
    <property type="component" value="Unassembled WGS sequence"/>
</dbReference>
<dbReference type="PANTHER" id="PTHR43301:SF3">
    <property type="entry name" value="ARABINAN ENDO-1,5-ALPHA-L-ARABINOSIDASE A-RELATED"/>
    <property type="match status" value="1"/>
</dbReference>
<proteinExistence type="inferred from homology"/>